<keyword evidence="4 8" id="KW-1133">Transmembrane helix</keyword>
<evidence type="ECO:0000256" key="3">
    <source>
        <dbReference type="ARBA" id="ARBA00022692"/>
    </source>
</evidence>
<dbReference type="STRING" id="1431546.CAQU_12380"/>
<feature type="domain" description="ABC3 transporter permease C-terminal" evidence="9">
    <location>
        <begin position="762"/>
        <end position="876"/>
    </location>
</feature>
<dbReference type="OrthoDB" id="9780560at2"/>
<dbReference type="KEGG" id="caqu:CAQU_12380"/>
<keyword evidence="5 8" id="KW-0472">Membrane</keyword>
<feature type="transmembrane region" description="Helical" evidence="8">
    <location>
        <begin position="758"/>
        <end position="783"/>
    </location>
</feature>
<keyword evidence="2" id="KW-1003">Cell membrane</keyword>
<feature type="transmembrane region" description="Helical" evidence="8">
    <location>
        <begin position="845"/>
        <end position="868"/>
    </location>
</feature>
<protein>
    <recommendedName>
        <fullName evidence="13">ABC transporter permease</fullName>
    </recommendedName>
</protein>
<dbReference type="InterPro" id="IPR025857">
    <property type="entry name" value="MacB_PCD"/>
</dbReference>
<dbReference type="AlphaFoldDB" id="A0A1L7CIL9"/>
<dbReference type="EMBL" id="CP009245">
    <property type="protein sequence ID" value="APT85701.1"/>
    <property type="molecule type" value="Genomic_DNA"/>
</dbReference>
<feature type="compositionally biased region" description="Low complexity" evidence="7">
    <location>
        <begin position="613"/>
        <end position="642"/>
    </location>
</feature>
<dbReference type="GO" id="GO:0005886">
    <property type="term" value="C:plasma membrane"/>
    <property type="evidence" value="ECO:0007669"/>
    <property type="project" value="UniProtKB-SubCell"/>
</dbReference>
<feature type="domain" description="ABC3 transporter permease C-terminal" evidence="9">
    <location>
        <begin position="263"/>
        <end position="380"/>
    </location>
</feature>
<evidence type="ECO:0000256" key="4">
    <source>
        <dbReference type="ARBA" id="ARBA00022989"/>
    </source>
</evidence>
<keyword evidence="12" id="KW-1185">Reference proteome</keyword>
<feature type="transmembrane region" description="Helical" evidence="8">
    <location>
        <begin position="804"/>
        <end position="833"/>
    </location>
</feature>
<feature type="domain" description="MacB-like periplasmic core" evidence="10">
    <location>
        <begin position="486"/>
        <end position="728"/>
    </location>
</feature>
<evidence type="ECO:0008006" key="13">
    <source>
        <dbReference type="Google" id="ProtNLM"/>
    </source>
</evidence>
<dbReference type="Pfam" id="PF12704">
    <property type="entry name" value="MacB_PCD"/>
    <property type="match status" value="2"/>
</dbReference>
<evidence type="ECO:0000259" key="9">
    <source>
        <dbReference type="Pfam" id="PF02687"/>
    </source>
</evidence>
<feature type="transmembrane region" description="Helical" evidence="8">
    <location>
        <begin position="308"/>
        <end position="330"/>
    </location>
</feature>
<dbReference type="Pfam" id="PF02687">
    <property type="entry name" value="FtsX"/>
    <property type="match status" value="2"/>
</dbReference>
<dbReference type="Proteomes" id="UP000185478">
    <property type="component" value="Chromosome"/>
</dbReference>
<dbReference type="PANTHER" id="PTHR30572">
    <property type="entry name" value="MEMBRANE COMPONENT OF TRANSPORTER-RELATED"/>
    <property type="match status" value="1"/>
</dbReference>
<evidence type="ECO:0000256" key="1">
    <source>
        <dbReference type="ARBA" id="ARBA00004651"/>
    </source>
</evidence>
<sequence>MAKNAMRTISVRTIVAHKVRLLLTILSVVLGTAFIAGSAMFTNSLSNSFEGIVATQFDKVDVAVMGQVPITEVQRLRQDADVDSVEVSAQGANVIVAGPDKKVISSGGAPSMALAMAPGQQELSTQGKVVSGHLPTADGEVAINSEAAKKGGLQVGDELTIVTPTERITRTLSGTFQAATSTGGWIGVAFPEDDYLKLFTDGSNVSTAQVSLIDHGEEHVNEVRDRLRQQYPGMNIESGKVLAEEFSKTIKQLLSFINYFLWAFAGIALLVGTFIISNTFSMIVAQRNREFALLRAIGTSSKQITRSVVFESVVVGVIGSAIGIVAGMGLVKLLTGAMKLGGIGLPDEGLALNTTSVVAPLLIGTAVTVWSAWAPAKRAGAIRPVQAMRQSQSSGWEGLAGRTIAGTVMLFAGAMACVLAGSMDGGVKPRAIGVGVGAVLLVLGLWLAGPALSIPVVGFLGRVAGAPFRAVGRLAATNSDRNPRRTAATAFALTLGLMMVSSIGMLGATMRASLSEMLDSSMRSDYVLTGRQEMGISIPAGVAQRVEELPDVTETASLGLAPITVNGSTMVESFGPKMSTVYEGNISQLVDIDFTSGGLPSTTDDAGSTADSGQADAAEGEQDAQPGAADSPIPAADAADGGAPAVVMSSGLANRLGVKVGEEVTLANGNRTAKAPVTGIYQDNPVLGWGMLNRAAATMVANPGEITTATILVNGGRNKQALREELENAVAEDLVVSVKNKEEAKGEQTASINQMLGILYGLLGLAVVVAILGIINTLALSVVERRQEIGMLRAVGMQRRQIRTMIYIESAVIAVFGALTGAAVGLGVGYAFVSTLAQSGLNQIVIPWSQVAGMLVASAFIGVLAAVFPAGRAARTRPLEAITE</sequence>
<dbReference type="InterPro" id="IPR003838">
    <property type="entry name" value="ABC3_permease_C"/>
</dbReference>
<evidence type="ECO:0000256" key="5">
    <source>
        <dbReference type="ARBA" id="ARBA00023136"/>
    </source>
</evidence>
<feature type="transmembrane region" description="Helical" evidence="8">
    <location>
        <begin position="259"/>
        <end position="285"/>
    </location>
</feature>
<feature type="compositionally biased region" description="Polar residues" evidence="7">
    <location>
        <begin position="598"/>
        <end position="612"/>
    </location>
</feature>
<comment type="similarity">
    <text evidence="6">Belongs to the ABC-4 integral membrane protein family.</text>
</comment>
<feature type="region of interest" description="Disordered" evidence="7">
    <location>
        <begin position="597"/>
        <end position="642"/>
    </location>
</feature>
<dbReference type="InterPro" id="IPR050250">
    <property type="entry name" value="Macrolide_Exporter_MacB"/>
</dbReference>
<evidence type="ECO:0000256" key="7">
    <source>
        <dbReference type="SAM" id="MobiDB-lite"/>
    </source>
</evidence>
<feature type="transmembrane region" description="Helical" evidence="8">
    <location>
        <begin position="434"/>
        <end position="465"/>
    </location>
</feature>
<evidence type="ECO:0000256" key="6">
    <source>
        <dbReference type="ARBA" id="ARBA00038076"/>
    </source>
</evidence>
<evidence type="ECO:0000259" key="10">
    <source>
        <dbReference type="Pfam" id="PF12704"/>
    </source>
</evidence>
<dbReference type="PANTHER" id="PTHR30572:SF4">
    <property type="entry name" value="ABC TRANSPORTER PERMEASE YTRF"/>
    <property type="match status" value="1"/>
</dbReference>
<evidence type="ECO:0000313" key="11">
    <source>
        <dbReference type="EMBL" id="APT85701.1"/>
    </source>
</evidence>
<evidence type="ECO:0000256" key="2">
    <source>
        <dbReference type="ARBA" id="ARBA00022475"/>
    </source>
</evidence>
<organism evidence="11 12">
    <name type="scientific">Corynebacterium aquilae DSM 44791</name>
    <dbReference type="NCBI Taxonomy" id="1431546"/>
    <lineage>
        <taxon>Bacteria</taxon>
        <taxon>Bacillati</taxon>
        <taxon>Actinomycetota</taxon>
        <taxon>Actinomycetes</taxon>
        <taxon>Mycobacteriales</taxon>
        <taxon>Corynebacteriaceae</taxon>
        <taxon>Corynebacterium</taxon>
    </lineage>
</organism>
<feature type="transmembrane region" description="Helical" evidence="8">
    <location>
        <begin position="486"/>
        <end position="508"/>
    </location>
</feature>
<accession>A0A1L7CIL9</accession>
<feature type="domain" description="MacB-like periplasmic core" evidence="10">
    <location>
        <begin position="22"/>
        <end position="214"/>
    </location>
</feature>
<feature type="transmembrane region" description="Helical" evidence="8">
    <location>
        <begin position="350"/>
        <end position="373"/>
    </location>
</feature>
<proteinExistence type="inferred from homology"/>
<evidence type="ECO:0000313" key="12">
    <source>
        <dbReference type="Proteomes" id="UP000185478"/>
    </source>
</evidence>
<reference evidence="11 12" key="1">
    <citation type="submission" date="2014-08" db="EMBL/GenBank/DDBJ databases">
        <title>Complete genome sequence of Corynebacterium aquilae S-613T(T) (=DSM 44791(T)), isolated from the choana of a healthy golden eagle.</title>
        <authorList>
            <person name="Ruckert C."/>
            <person name="Albersmeier A."/>
            <person name="Winkler A."/>
            <person name="Kalinowski J."/>
        </authorList>
    </citation>
    <scope>NUCLEOTIDE SEQUENCE [LARGE SCALE GENOMIC DNA]</scope>
    <source>
        <strain evidence="11 12">S-613</strain>
    </source>
</reference>
<evidence type="ECO:0000256" key="8">
    <source>
        <dbReference type="SAM" id="Phobius"/>
    </source>
</evidence>
<keyword evidence="3 8" id="KW-0812">Transmembrane</keyword>
<name>A0A1L7CIL9_9CORY</name>
<feature type="transmembrane region" description="Helical" evidence="8">
    <location>
        <begin position="399"/>
        <end position="422"/>
    </location>
</feature>
<dbReference type="RefSeq" id="WP_075728065.1">
    <property type="nucleotide sequence ID" value="NZ_CP009245.1"/>
</dbReference>
<feature type="transmembrane region" description="Helical" evidence="8">
    <location>
        <begin position="21"/>
        <end position="41"/>
    </location>
</feature>
<dbReference type="GO" id="GO:0022857">
    <property type="term" value="F:transmembrane transporter activity"/>
    <property type="evidence" value="ECO:0007669"/>
    <property type="project" value="TreeGrafter"/>
</dbReference>
<comment type="subcellular location">
    <subcellularLocation>
        <location evidence="1">Cell membrane</location>
        <topology evidence="1">Multi-pass membrane protein</topology>
    </subcellularLocation>
</comment>
<gene>
    <name evidence="11" type="ORF">CAQU_12380</name>
</gene>